<sequence>MIEHISSTPPVNYGKNNERSQNLQGTKELTDRFKNNKRLQNEAHNTTELRALIVRAPSLSNTASSEFGFYFAAFSTPRKEKGGGRWGGMSSSPQGGVERSEQGLPPSFTPIPRTLRGRFSPTISSSFFLSFFKDWTVGESFCVVSFAIVKIV</sequence>
<evidence type="ECO:0000256" key="1">
    <source>
        <dbReference type="SAM" id="MobiDB-lite"/>
    </source>
</evidence>
<feature type="region of interest" description="Disordered" evidence="1">
    <location>
        <begin position="78"/>
        <end position="111"/>
    </location>
</feature>
<feature type="compositionally biased region" description="Polar residues" evidence="1">
    <location>
        <begin position="1"/>
        <end position="10"/>
    </location>
</feature>
<protein>
    <submittedName>
        <fullName evidence="2">Uncharacterized protein</fullName>
    </submittedName>
</protein>
<keyword evidence="3" id="KW-1185">Reference proteome</keyword>
<reference evidence="2 3" key="1">
    <citation type="submission" date="2021-06" db="EMBL/GenBank/DDBJ databases">
        <title>Caerostris extrusa draft genome.</title>
        <authorList>
            <person name="Kono N."/>
            <person name="Arakawa K."/>
        </authorList>
    </citation>
    <scope>NUCLEOTIDE SEQUENCE [LARGE SCALE GENOMIC DNA]</scope>
</reference>
<comment type="caution">
    <text evidence="2">The sequence shown here is derived from an EMBL/GenBank/DDBJ whole genome shotgun (WGS) entry which is preliminary data.</text>
</comment>
<dbReference type="AlphaFoldDB" id="A0AAV4UYG0"/>
<accession>A0AAV4UYG0</accession>
<dbReference type="Proteomes" id="UP001054945">
    <property type="component" value="Unassembled WGS sequence"/>
</dbReference>
<evidence type="ECO:0000313" key="3">
    <source>
        <dbReference type="Proteomes" id="UP001054945"/>
    </source>
</evidence>
<evidence type="ECO:0000313" key="2">
    <source>
        <dbReference type="EMBL" id="GIY62862.1"/>
    </source>
</evidence>
<feature type="region of interest" description="Disordered" evidence="1">
    <location>
        <begin position="1"/>
        <end position="25"/>
    </location>
</feature>
<gene>
    <name evidence="2" type="ORF">CEXT_336261</name>
</gene>
<name>A0AAV4UYG0_CAEEX</name>
<dbReference type="EMBL" id="BPLR01013679">
    <property type="protein sequence ID" value="GIY62862.1"/>
    <property type="molecule type" value="Genomic_DNA"/>
</dbReference>
<proteinExistence type="predicted"/>
<organism evidence="2 3">
    <name type="scientific">Caerostris extrusa</name>
    <name type="common">Bark spider</name>
    <name type="synonym">Caerostris bankana</name>
    <dbReference type="NCBI Taxonomy" id="172846"/>
    <lineage>
        <taxon>Eukaryota</taxon>
        <taxon>Metazoa</taxon>
        <taxon>Ecdysozoa</taxon>
        <taxon>Arthropoda</taxon>
        <taxon>Chelicerata</taxon>
        <taxon>Arachnida</taxon>
        <taxon>Araneae</taxon>
        <taxon>Araneomorphae</taxon>
        <taxon>Entelegynae</taxon>
        <taxon>Araneoidea</taxon>
        <taxon>Araneidae</taxon>
        <taxon>Caerostris</taxon>
    </lineage>
</organism>